<dbReference type="HOGENOM" id="CLU_034992_2_1_1"/>
<evidence type="ECO:0000259" key="6">
    <source>
        <dbReference type="Pfam" id="PF02797"/>
    </source>
</evidence>
<dbReference type="Gramene" id="EOY09156">
    <property type="protein sequence ID" value="EOY09156"/>
    <property type="gene ID" value="TCM_024555"/>
</dbReference>
<name>A0A061EWK9_THECC</name>
<dbReference type="InParanoid" id="A0A061EWK9"/>
<dbReference type="Pfam" id="PF02797">
    <property type="entry name" value="Chal_sti_synt_C"/>
    <property type="match status" value="1"/>
</dbReference>
<proteinExistence type="inferred from homology"/>
<dbReference type="EMBL" id="CM001883">
    <property type="protein sequence ID" value="EOY09156.1"/>
    <property type="molecule type" value="Genomic_DNA"/>
</dbReference>
<dbReference type="SUPFAM" id="SSF53901">
    <property type="entry name" value="Thiolase-like"/>
    <property type="match status" value="2"/>
</dbReference>
<evidence type="ECO:0000313" key="7">
    <source>
        <dbReference type="EMBL" id="EOY09156.1"/>
    </source>
</evidence>
<evidence type="ECO:0000259" key="5">
    <source>
        <dbReference type="Pfam" id="PF00195"/>
    </source>
</evidence>
<evidence type="ECO:0000256" key="3">
    <source>
        <dbReference type="ARBA" id="ARBA00023315"/>
    </source>
</evidence>
<sequence length="260" mass="28459">MISKRHFVLTEEIINKNPNISTYSSPSLEISQQILAAEVPKLAMEAASKAIQEWGQPKSQITHLIFSAGSGMEMPGADHRLTKLLGRPSVKRVMMYFQGCYAGGTILRMAKDIAESNAGARVLVIISDITLPTFRAPNEHNIPSLISKAIMGDGAAAMIRGADPNVLKERPLFQIVSATEKIIPDSVGAIKGHMHEAGHGIHLTRDVPKLIANNIDKCLAEALSPRSINDWNSFFWIVHPLGNAILDQIEIKLGLKRINF</sequence>
<accession>A0A061EWK9</accession>
<comment type="similarity">
    <text evidence="1 4">Belongs to the thiolase-like superfamily. Chalcone/stilbene synthases family.</text>
</comment>
<dbReference type="PANTHER" id="PTHR11877">
    <property type="entry name" value="HYDROXYMETHYLGLUTARYL-COA SYNTHASE"/>
    <property type="match status" value="1"/>
</dbReference>
<dbReference type="STRING" id="3641.A0A061EWK9"/>
<reference evidence="7 8" key="1">
    <citation type="journal article" date="2013" name="Genome Biol.">
        <title>The genome sequence of the most widely cultivated cacao type and its use to identify candidate genes regulating pod color.</title>
        <authorList>
            <person name="Motamayor J.C."/>
            <person name="Mockaitis K."/>
            <person name="Schmutz J."/>
            <person name="Haiminen N."/>
            <person name="Iii D.L."/>
            <person name="Cornejo O."/>
            <person name="Findley S.D."/>
            <person name="Zheng P."/>
            <person name="Utro F."/>
            <person name="Royaert S."/>
            <person name="Saski C."/>
            <person name="Jenkins J."/>
            <person name="Podicheti R."/>
            <person name="Zhao M."/>
            <person name="Scheffler B.E."/>
            <person name="Stack J.C."/>
            <person name="Feltus F.A."/>
            <person name="Mustiga G.M."/>
            <person name="Amores F."/>
            <person name="Phillips W."/>
            <person name="Marelli J.P."/>
            <person name="May G.D."/>
            <person name="Shapiro H."/>
            <person name="Ma J."/>
            <person name="Bustamante C.D."/>
            <person name="Schnell R.J."/>
            <person name="Main D."/>
            <person name="Gilbert D."/>
            <person name="Parida L."/>
            <person name="Kuhn D.N."/>
        </authorList>
    </citation>
    <scope>NUCLEOTIDE SEQUENCE [LARGE SCALE GENOMIC DNA]</scope>
    <source>
        <strain evidence="8">cv. Matina 1-6</strain>
    </source>
</reference>
<dbReference type="Gene3D" id="3.40.47.10">
    <property type="match status" value="2"/>
</dbReference>
<organism evidence="7 8">
    <name type="scientific">Theobroma cacao</name>
    <name type="common">Cacao</name>
    <name type="synonym">Cocoa</name>
    <dbReference type="NCBI Taxonomy" id="3641"/>
    <lineage>
        <taxon>Eukaryota</taxon>
        <taxon>Viridiplantae</taxon>
        <taxon>Streptophyta</taxon>
        <taxon>Embryophyta</taxon>
        <taxon>Tracheophyta</taxon>
        <taxon>Spermatophyta</taxon>
        <taxon>Magnoliopsida</taxon>
        <taxon>eudicotyledons</taxon>
        <taxon>Gunneridae</taxon>
        <taxon>Pentapetalae</taxon>
        <taxon>rosids</taxon>
        <taxon>malvids</taxon>
        <taxon>Malvales</taxon>
        <taxon>Malvaceae</taxon>
        <taxon>Byttnerioideae</taxon>
        <taxon>Theobroma</taxon>
    </lineage>
</organism>
<evidence type="ECO:0000256" key="4">
    <source>
        <dbReference type="RuleBase" id="RU003633"/>
    </source>
</evidence>
<dbReference type="InterPro" id="IPR012328">
    <property type="entry name" value="Chalcone/stilbene_synt_C"/>
</dbReference>
<keyword evidence="2 4" id="KW-0808">Transferase</keyword>
<feature type="domain" description="Chalcone/stilbene synthase C-terminal" evidence="6">
    <location>
        <begin position="174"/>
        <end position="257"/>
    </location>
</feature>
<dbReference type="Pfam" id="PF00195">
    <property type="entry name" value="Chal_sti_synt_N"/>
    <property type="match status" value="1"/>
</dbReference>
<keyword evidence="8" id="KW-1185">Reference proteome</keyword>
<keyword evidence="3 4" id="KW-0012">Acyltransferase</keyword>
<dbReference type="Proteomes" id="UP000026915">
    <property type="component" value="Chromosome 5"/>
</dbReference>
<dbReference type="InterPro" id="IPR001099">
    <property type="entry name" value="Chalcone/stilbene_synt_N"/>
</dbReference>
<evidence type="ECO:0000256" key="2">
    <source>
        <dbReference type="ARBA" id="ARBA00022679"/>
    </source>
</evidence>
<feature type="domain" description="Chalcone/stilbene synthase N-terminal" evidence="5">
    <location>
        <begin position="1"/>
        <end position="164"/>
    </location>
</feature>
<dbReference type="OMA" id="SSECRYM"/>
<dbReference type="InterPro" id="IPR016039">
    <property type="entry name" value="Thiolase-like"/>
</dbReference>
<dbReference type="GO" id="GO:0016747">
    <property type="term" value="F:acyltransferase activity, transferring groups other than amino-acyl groups"/>
    <property type="evidence" value="ECO:0007669"/>
    <property type="project" value="InterPro"/>
</dbReference>
<evidence type="ECO:0000313" key="8">
    <source>
        <dbReference type="Proteomes" id="UP000026915"/>
    </source>
</evidence>
<protein>
    <submittedName>
        <fullName evidence="7">Chalcone and stilbene synthase family protein</fullName>
    </submittedName>
</protein>
<dbReference type="InterPro" id="IPR011141">
    <property type="entry name" value="Polyketide_synthase_type-III"/>
</dbReference>
<dbReference type="FunFam" id="3.40.47.10:FF:000025">
    <property type="entry name" value="Chalcone synthase 2"/>
    <property type="match status" value="1"/>
</dbReference>
<dbReference type="AlphaFoldDB" id="A0A061EWK9"/>
<dbReference type="eggNOG" id="ENOG502QRSY">
    <property type="taxonomic scope" value="Eukaryota"/>
</dbReference>
<dbReference type="PANTHER" id="PTHR11877:SF14">
    <property type="entry name" value="CHALCONE SYNTHASE"/>
    <property type="match status" value="1"/>
</dbReference>
<evidence type="ECO:0000256" key="1">
    <source>
        <dbReference type="ARBA" id="ARBA00005531"/>
    </source>
</evidence>
<gene>
    <name evidence="7" type="ORF">TCM_024555</name>
</gene>